<dbReference type="InterPro" id="IPR015679">
    <property type="entry name" value="PLipase_D_fam"/>
</dbReference>
<proteinExistence type="predicted"/>
<comment type="catalytic activity">
    <reaction evidence="1">
        <text>a 1,2-diacyl-sn-glycero-3-phosphocholine + H2O = a 1,2-diacyl-sn-glycero-3-phosphate + choline + H(+)</text>
        <dbReference type="Rhea" id="RHEA:14445"/>
        <dbReference type="ChEBI" id="CHEBI:15354"/>
        <dbReference type="ChEBI" id="CHEBI:15377"/>
        <dbReference type="ChEBI" id="CHEBI:15378"/>
        <dbReference type="ChEBI" id="CHEBI:57643"/>
        <dbReference type="ChEBI" id="CHEBI:58608"/>
        <dbReference type="EC" id="3.1.4.4"/>
    </reaction>
</comment>
<dbReference type="GO" id="GO:0009395">
    <property type="term" value="P:phospholipid catabolic process"/>
    <property type="evidence" value="ECO:0007669"/>
    <property type="project" value="TreeGrafter"/>
</dbReference>
<evidence type="ECO:0000259" key="8">
    <source>
        <dbReference type="PROSITE" id="PS50035"/>
    </source>
</evidence>
<dbReference type="GO" id="GO:0005886">
    <property type="term" value="C:plasma membrane"/>
    <property type="evidence" value="ECO:0007669"/>
    <property type="project" value="TreeGrafter"/>
</dbReference>
<dbReference type="PANTHER" id="PTHR18896">
    <property type="entry name" value="PHOSPHOLIPASE D"/>
    <property type="match status" value="1"/>
</dbReference>
<dbReference type="AlphaFoldDB" id="A0A6V7NRR1"/>
<accession>A0A6V7NRR1</accession>
<gene>
    <name evidence="9" type="ORF">CB5_LOCUS4512</name>
</gene>
<keyword evidence="6" id="KW-0443">Lipid metabolism</keyword>
<feature type="compositionally biased region" description="Basic and acidic residues" evidence="7">
    <location>
        <begin position="1"/>
        <end position="14"/>
    </location>
</feature>
<evidence type="ECO:0000256" key="2">
    <source>
        <dbReference type="ARBA" id="ARBA00012027"/>
    </source>
</evidence>
<dbReference type="EMBL" id="LR862141">
    <property type="protein sequence ID" value="CAD1821301.1"/>
    <property type="molecule type" value="Genomic_DNA"/>
</dbReference>
<organism evidence="9">
    <name type="scientific">Ananas comosus var. bracteatus</name>
    <name type="common">red pineapple</name>
    <dbReference type="NCBI Taxonomy" id="296719"/>
    <lineage>
        <taxon>Eukaryota</taxon>
        <taxon>Viridiplantae</taxon>
        <taxon>Streptophyta</taxon>
        <taxon>Embryophyta</taxon>
        <taxon>Tracheophyta</taxon>
        <taxon>Spermatophyta</taxon>
        <taxon>Magnoliopsida</taxon>
        <taxon>Liliopsida</taxon>
        <taxon>Poales</taxon>
        <taxon>Bromeliaceae</taxon>
        <taxon>Bromelioideae</taxon>
        <taxon>Ananas</taxon>
    </lineage>
</organism>
<dbReference type="PANTHER" id="PTHR18896:SF60">
    <property type="entry name" value="PHOSPHOLIPASE D"/>
    <property type="match status" value="1"/>
</dbReference>
<keyword evidence="3" id="KW-0677">Repeat</keyword>
<evidence type="ECO:0000256" key="3">
    <source>
        <dbReference type="ARBA" id="ARBA00022737"/>
    </source>
</evidence>
<dbReference type="PROSITE" id="PS50035">
    <property type="entry name" value="PLD"/>
    <property type="match status" value="1"/>
</dbReference>
<evidence type="ECO:0000313" key="9">
    <source>
        <dbReference type="EMBL" id="CAD1821301.1"/>
    </source>
</evidence>
<dbReference type="Gene3D" id="3.30.870.10">
    <property type="entry name" value="Endonuclease Chain A"/>
    <property type="match status" value="1"/>
</dbReference>
<evidence type="ECO:0000256" key="4">
    <source>
        <dbReference type="ARBA" id="ARBA00022801"/>
    </source>
</evidence>
<evidence type="ECO:0000256" key="5">
    <source>
        <dbReference type="ARBA" id="ARBA00022963"/>
    </source>
</evidence>
<protein>
    <recommendedName>
        <fullName evidence="2">phospholipase D</fullName>
        <ecNumber evidence="2">3.1.4.4</ecNumber>
    </recommendedName>
</protein>
<evidence type="ECO:0000256" key="1">
    <source>
        <dbReference type="ARBA" id="ARBA00000798"/>
    </source>
</evidence>
<evidence type="ECO:0000256" key="6">
    <source>
        <dbReference type="ARBA" id="ARBA00023098"/>
    </source>
</evidence>
<name>A0A6V7NRR1_ANACO</name>
<evidence type="ECO:0000256" key="7">
    <source>
        <dbReference type="SAM" id="MobiDB-lite"/>
    </source>
</evidence>
<dbReference type="SUPFAM" id="SSF56024">
    <property type="entry name" value="Phospholipase D/nuclease"/>
    <property type="match status" value="1"/>
</dbReference>
<dbReference type="GO" id="GO:0004630">
    <property type="term" value="F:phospholipase D activity"/>
    <property type="evidence" value="ECO:0007669"/>
    <property type="project" value="UniProtKB-EC"/>
</dbReference>
<dbReference type="EC" id="3.1.4.4" evidence="2"/>
<reference evidence="9" key="1">
    <citation type="submission" date="2020-07" db="EMBL/GenBank/DDBJ databases">
        <authorList>
            <person name="Lin J."/>
        </authorList>
    </citation>
    <scope>NUCLEOTIDE SEQUENCE</scope>
</reference>
<feature type="region of interest" description="Disordered" evidence="7">
    <location>
        <begin position="1"/>
        <end position="33"/>
    </location>
</feature>
<dbReference type="InterPro" id="IPR001736">
    <property type="entry name" value="PLipase_D/transphosphatidylase"/>
</dbReference>
<feature type="domain" description="PLD phosphodiesterase" evidence="8">
    <location>
        <begin position="124"/>
        <end position="159"/>
    </location>
</feature>
<keyword evidence="5" id="KW-0442">Lipid degradation</keyword>
<sequence>MPRDPRGAPFDLHRGVVGVPQGEAREGADAADPSAGKLTLGELLKYKSQEGCGCACSCGTIRRRTTSSSSRRTNDVNSWDEGGVMQTHDEETRKFFKHSSVICVLAPRYASSKLSIFKQQVVGTLFTHHQKCLLVDTQASRNNRKITAFIGGLDLCDGRYDTPEHRLFRDLDTVFQNDIHNPTFAAETKGPRQPWHDLHCKIEAPLRMISLQTLNNVGVRQQSGVIALKELLTGKMTP</sequence>
<keyword evidence="4" id="KW-0378">Hydrolase</keyword>